<evidence type="ECO:0000256" key="11">
    <source>
        <dbReference type="ARBA" id="ARBA00048603"/>
    </source>
</evidence>
<feature type="domain" description="Class II aldolase/adducin N-terminal" evidence="12">
    <location>
        <begin position="13"/>
        <end position="192"/>
    </location>
</feature>
<comment type="cofactor">
    <cofactor evidence="1">
        <name>Zn(2+)</name>
        <dbReference type="ChEBI" id="CHEBI:29105"/>
    </cofactor>
</comment>
<evidence type="ECO:0000256" key="5">
    <source>
        <dbReference type="ARBA" id="ARBA00023239"/>
    </source>
</evidence>
<proteinExistence type="inferred from homology"/>
<dbReference type="SMART" id="SM01007">
    <property type="entry name" value="Aldolase_II"/>
    <property type="match status" value="1"/>
</dbReference>
<sequence length="214" mass="22845">MTATISQATRERDAICRVGKSLFDRGLTAGSTGNISVRLTDGSTLMTPTNSSLGDLDPARLSLLDPDSNHVSGDKPTKEAFLHSCMYCEREGANAVVHLHSTHSVAVSVLDGLDPADVLPPLTAYYVMRIGKLPLVPYFPPGDVALARAVEAMAGEHHALLLANHGPVVAGATLAEAQYAVEELEETAKLFLMLEGRAIRPLTPEQAVALRPRR</sequence>
<evidence type="ECO:0000256" key="8">
    <source>
        <dbReference type="ARBA" id="ARBA00044772"/>
    </source>
</evidence>
<evidence type="ECO:0000256" key="6">
    <source>
        <dbReference type="ARBA" id="ARBA00023277"/>
    </source>
</evidence>
<evidence type="ECO:0000259" key="12">
    <source>
        <dbReference type="SMART" id="SM01007"/>
    </source>
</evidence>
<keyword evidence="4" id="KW-0862">Zinc</keyword>
<name>A0ABQ5W8W8_9HYPH</name>
<dbReference type="SUPFAM" id="SSF53639">
    <property type="entry name" value="AraD/HMP-PK domain-like"/>
    <property type="match status" value="1"/>
</dbReference>
<evidence type="ECO:0000256" key="2">
    <source>
        <dbReference type="ARBA" id="ARBA00010037"/>
    </source>
</evidence>
<dbReference type="NCBIfam" id="NF043034">
    <property type="entry name" value="OxoTetrPhDc"/>
    <property type="match status" value="1"/>
</dbReference>
<dbReference type="InterPro" id="IPR050197">
    <property type="entry name" value="Aldolase_class_II_sugar_metab"/>
</dbReference>
<gene>
    <name evidence="13" type="ORF">GCM10010862_34420</name>
</gene>
<dbReference type="InterPro" id="IPR036409">
    <property type="entry name" value="Aldolase_II/adducin_N_sf"/>
</dbReference>
<comment type="catalytic activity">
    <reaction evidence="10">
        <text>3-dehydro-4-O-phospho-D-erythronate + H(+) = dihydroxyacetone phosphate + CO2</text>
        <dbReference type="Rhea" id="RHEA:52416"/>
        <dbReference type="ChEBI" id="CHEBI:15378"/>
        <dbReference type="ChEBI" id="CHEBI:16526"/>
        <dbReference type="ChEBI" id="CHEBI:57642"/>
        <dbReference type="ChEBI" id="CHEBI:136593"/>
        <dbReference type="EC" id="4.1.1.104"/>
    </reaction>
</comment>
<accession>A0ABQ5W8W8</accession>
<keyword evidence="6" id="KW-0119">Carbohydrate metabolism</keyword>
<organism evidence="13 14">
    <name type="scientific">Devosia nitrariae</name>
    <dbReference type="NCBI Taxonomy" id="2071872"/>
    <lineage>
        <taxon>Bacteria</taxon>
        <taxon>Pseudomonadati</taxon>
        <taxon>Pseudomonadota</taxon>
        <taxon>Alphaproteobacteria</taxon>
        <taxon>Hyphomicrobiales</taxon>
        <taxon>Devosiaceae</taxon>
        <taxon>Devosia</taxon>
    </lineage>
</organism>
<keyword evidence="5" id="KW-0456">Lyase</keyword>
<comment type="similarity">
    <text evidence="2">Belongs to the aldolase class II family. AraD/FucA subfamily.</text>
</comment>
<evidence type="ECO:0000313" key="14">
    <source>
        <dbReference type="Proteomes" id="UP001156691"/>
    </source>
</evidence>
<dbReference type="NCBIfam" id="NF006000">
    <property type="entry name" value="PRK08130.1"/>
    <property type="match status" value="1"/>
</dbReference>
<evidence type="ECO:0000256" key="7">
    <source>
        <dbReference type="ARBA" id="ARBA00044745"/>
    </source>
</evidence>
<dbReference type="Pfam" id="PF00596">
    <property type="entry name" value="Aldolase_II"/>
    <property type="match status" value="1"/>
</dbReference>
<dbReference type="Proteomes" id="UP001156691">
    <property type="component" value="Unassembled WGS sequence"/>
</dbReference>
<reference evidence="14" key="1">
    <citation type="journal article" date="2019" name="Int. J. Syst. Evol. Microbiol.">
        <title>The Global Catalogue of Microorganisms (GCM) 10K type strain sequencing project: providing services to taxonomists for standard genome sequencing and annotation.</title>
        <authorList>
            <consortium name="The Broad Institute Genomics Platform"/>
            <consortium name="The Broad Institute Genome Sequencing Center for Infectious Disease"/>
            <person name="Wu L."/>
            <person name="Ma J."/>
        </authorList>
    </citation>
    <scope>NUCLEOTIDE SEQUENCE [LARGE SCALE GENOMIC DNA]</scope>
    <source>
        <strain evidence="14">NBRC 112416</strain>
    </source>
</reference>
<dbReference type="EC" id="4.1.1.104" evidence="8"/>
<protein>
    <recommendedName>
        <fullName evidence="9">3-oxo-tetronate 4-phosphate decarboxylase</fullName>
        <ecNumber evidence="8">4.1.1.104</ecNumber>
    </recommendedName>
</protein>
<evidence type="ECO:0000256" key="3">
    <source>
        <dbReference type="ARBA" id="ARBA00022723"/>
    </source>
</evidence>
<keyword evidence="3" id="KW-0479">Metal-binding</keyword>
<dbReference type="Gene3D" id="3.40.225.10">
    <property type="entry name" value="Class II aldolase/adducin N-terminal domain"/>
    <property type="match status" value="1"/>
</dbReference>
<comment type="caution">
    <text evidence="13">The sequence shown here is derived from an EMBL/GenBank/DDBJ whole genome shotgun (WGS) entry which is preliminary data.</text>
</comment>
<dbReference type="PANTHER" id="PTHR22789">
    <property type="entry name" value="FUCULOSE PHOSPHATE ALDOLASE"/>
    <property type="match status" value="1"/>
</dbReference>
<evidence type="ECO:0000256" key="1">
    <source>
        <dbReference type="ARBA" id="ARBA00001947"/>
    </source>
</evidence>
<evidence type="ECO:0000256" key="4">
    <source>
        <dbReference type="ARBA" id="ARBA00022833"/>
    </source>
</evidence>
<comment type="catalytic activity">
    <reaction evidence="11">
        <text>3-dehydro-4-O-phospho-L-erythronate + H(+) = dihydroxyacetone phosphate + CO2</text>
        <dbReference type="Rhea" id="RHEA:52404"/>
        <dbReference type="ChEBI" id="CHEBI:15378"/>
        <dbReference type="ChEBI" id="CHEBI:16526"/>
        <dbReference type="ChEBI" id="CHEBI:57642"/>
        <dbReference type="ChEBI" id="CHEBI:136592"/>
        <dbReference type="EC" id="4.1.1.104"/>
    </reaction>
</comment>
<dbReference type="PANTHER" id="PTHR22789:SF0">
    <property type="entry name" value="3-OXO-TETRONATE 4-PHOSPHATE DECARBOXYLASE-RELATED"/>
    <property type="match status" value="1"/>
</dbReference>
<evidence type="ECO:0000256" key="9">
    <source>
        <dbReference type="ARBA" id="ARBA00044803"/>
    </source>
</evidence>
<dbReference type="InterPro" id="IPR050013">
    <property type="entry name" value="OtnC"/>
</dbReference>
<evidence type="ECO:0000313" key="13">
    <source>
        <dbReference type="EMBL" id="GLQ56183.1"/>
    </source>
</evidence>
<dbReference type="InterPro" id="IPR001303">
    <property type="entry name" value="Aldolase_II/adducin_N"/>
</dbReference>
<dbReference type="RefSeq" id="WP_284341605.1">
    <property type="nucleotide sequence ID" value="NZ_BSNS01000020.1"/>
</dbReference>
<comment type="function">
    <text evidence="7">Catalyzes the decarboxylation of 3-oxo-tetronate 4-phosphate to dihydroxyacetone phosphate (DHAP) and CO(2).</text>
</comment>
<evidence type="ECO:0000256" key="10">
    <source>
        <dbReference type="ARBA" id="ARBA00047520"/>
    </source>
</evidence>
<dbReference type="EMBL" id="BSNS01000020">
    <property type="protein sequence ID" value="GLQ56183.1"/>
    <property type="molecule type" value="Genomic_DNA"/>
</dbReference>
<keyword evidence="14" id="KW-1185">Reference proteome</keyword>